<feature type="domain" description="Probable transposase IS891/IS1136/IS1341" evidence="6">
    <location>
        <begin position="200"/>
        <end position="291"/>
    </location>
</feature>
<evidence type="ECO:0000256" key="3">
    <source>
        <dbReference type="ARBA" id="ARBA00022578"/>
    </source>
</evidence>
<feature type="domain" description="Cas12f1-like TNB" evidence="7">
    <location>
        <begin position="322"/>
        <end position="388"/>
    </location>
</feature>
<dbReference type="NCBIfam" id="NF040570">
    <property type="entry name" value="guided_TnpB"/>
    <property type="match status" value="1"/>
</dbReference>
<dbReference type="InterPro" id="IPR010095">
    <property type="entry name" value="Cas12f1-like_TNB"/>
</dbReference>
<dbReference type="GO" id="GO:0006310">
    <property type="term" value="P:DNA recombination"/>
    <property type="evidence" value="ECO:0007669"/>
    <property type="project" value="UniProtKB-KW"/>
</dbReference>
<dbReference type="Proteomes" id="UP000242754">
    <property type="component" value="Unassembled WGS sequence"/>
</dbReference>
<comment type="similarity">
    <text evidence="2">In the N-terminal section; belongs to the transposase 2 family.</text>
</comment>
<evidence type="ECO:0000256" key="5">
    <source>
        <dbReference type="ARBA" id="ARBA00023172"/>
    </source>
</evidence>
<evidence type="ECO:0000256" key="4">
    <source>
        <dbReference type="ARBA" id="ARBA00023125"/>
    </source>
</evidence>
<evidence type="ECO:0000256" key="2">
    <source>
        <dbReference type="ARBA" id="ARBA00011044"/>
    </source>
</evidence>
<dbReference type="GO" id="GO:0032196">
    <property type="term" value="P:transposition"/>
    <property type="evidence" value="ECO:0007669"/>
    <property type="project" value="UniProtKB-KW"/>
</dbReference>
<name>A0A143YGN2_9LACT</name>
<keyword evidence="3" id="KW-0815">Transposition</keyword>
<evidence type="ECO:0000313" key="8">
    <source>
        <dbReference type="EMBL" id="CZQ89198.1"/>
    </source>
</evidence>
<evidence type="ECO:0000259" key="7">
    <source>
        <dbReference type="Pfam" id="PF07282"/>
    </source>
</evidence>
<sequence length="411" mass="47891">MELSLTIKVKLKLSNPKDALAFQEVCEQYRQACNYVSDYVFNHDFELNSVKLNEVLYHDVRQRFHLKSQLTQSTFRTVTARYKTVQTQLRSSPNKYDSGKKDGNGKPVYMQVQKDLNWLWHPIKFSQPQADLVRNRDWSIVDNGKTFSINTLKGRVKCGFFLKGFEEYLDGTWAFGLAKLVKSGKNWFLHISVKKEIAEMELTDVNHVVGVDRGLRQLVTTYDEKDKTIFFNGSAVVKKRRRYKELRRSLQTRNTRNSKRRIRKMERRENRWMADVNHCLSKTLVSLYGSDTVFVLEDLTGVRFATEQVAKSQRYEQVSWAFFQFEQMLTYKANKVGSMVVEVGAAYTSQRCPKCGTIKKSNRDHHNHEYHCQCGYRSNDDRVGAMNIQQLGTQYASGVKNPKFEKQKANS</sequence>
<dbReference type="AlphaFoldDB" id="A0A143YGN2"/>
<dbReference type="STRING" id="140314.SAMN04488076_12026"/>
<organism evidence="8 9">
    <name type="scientific">Trichococcus palustris</name>
    <dbReference type="NCBI Taxonomy" id="140314"/>
    <lineage>
        <taxon>Bacteria</taxon>
        <taxon>Bacillati</taxon>
        <taxon>Bacillota</taxon>
        <taxon>Bacilli</taxon>
        <taxon>Lactobacillales</taxon>
        <taxon>Carnobacteriaceae</taxon>
        <taxon>Trichococcus</taxon>
    </lineage>
</organism>
<proteinExistence type="inferred from homology"/>
<comment type="similarity">
    <text evidence="1">In the C-terminal section; belongs to the transposase 35 family.</text>
</comment>
<dbReference type="InterPro" id="IPR051399">
    <property type="entry name" value="RNA-guided_DNA_endo/Transpos"/>
</dbReference>
<dbReference type="OrthoDB" id="4278026at2"/>
<evidence type="ECO:0000313" key="9">
    <source>
        <dbReference type="Proteomes" id="UP000242754"/>
    </source>
</evidence>
<protein>
    <submittedName>
        <fullName evidence="8">Transposase probable is891/is1136/is1341</fullName>
    </submittedName>
</protein>
<gene>
    <name evidence="8" type="ORF">Tpal_1104</name>
</gene>
<keyword evidence="9" id="KW-1185">Reference proteome</keyword>
<evidence type="ECO:0000259" key="6">
    <source>
        <dbReference type="Pfam" id="PF01385"/>
    </source>
</evidence>
<dbReference type="InterPro" id="IPR001959">
    <property type="entry name" value="Transposase"/>
</dbReference>
<dbReference type="GO" id="GO:0003677">
    <property type="term" value="F:DNA binding"/>
    <property type="evidence" value="ECO:0007669"/>
    <property type="project" value="UniProtKB-KW"/>
</dbReference>
<dbReference type="Pfam" id="PF01385">
    <property type="entry name" value="OrfB_IS605"/>
    <property type="match status" value="1"/>
</dbReference>
<dbReference type="RefSeq" id="WP_087032361.1">
    <property type="nucleotide sequence ID" value="NZ_FJNE01000003.1"/>
</dbReference>
<dbReference type="NCBIfam" id="TIGR01766">
    <property type="entry name" value="IS200/IS605 family accessory protein TnpB-like domain"/>
    <property type="match status" value="1"/>
</dbReference>
<reference evidence="8 9" key="1">
    <citation type="submission" date="2016-02" db="EMBL/GenBank/DDBJ databases">
        <authorList>
            <person name="Wen L."/>
            <person name="He K."/>
            <person name="Yang H."/>
        </authorList>
    </citation>
    <scope>NUCLEOTIDE SEQUENCE [LARGE SCALE GENOMIC DNA]</scope>
    <source>
        <strain evidence="8">Trichococcus palustris</strain>
    </source>
</reference>
<dbReference type="EMBL" id="FJNE01000003">
    <property type="protein sequence ID" value="CZQ89198.1"/>
    <property type="molecule type" value="Genomic_DNA"/>
</dbReference>
<keyword evidence="4" id="KW-0238">DNA-binding</keyword>
<dbReference type="PANTHER" id="PTHR30405">
    <property type="entry name" value="TRANSPOSASE"/>
    <property type="match status" value="1"/>
</dbReference>
<accession>A0A143YGN2</accession>
<dbReference type="Pfam" id="PF07282">
    <property type="entry name" value="Cas12f1-like_TNB"/>
    <property type="match status" value="1"/>
</dbReference>
<dbReference type="PANTHER" id="PTHR30405:SF11">
    <property type="entry name" value="RNA-GUIDED DNA ENDONUCLEASE RV2885C-RELATED"/>
    <property type="match status" value="1"/>
</dbReference>
<evidence type="ECO:0000256" key="1">
    <source>
        <dbReference type="ARBA" id="ARBA00008761"/>
    </source>
</evidence>
<keyword evidence="5" id="KW-0233">DNA recombination</keyword>